<dbReference type="Proteomes" id="UP001279734">
    <property type="component" value="Unassembled WGS sequence"/>
</dbReference>
<reference evidence="1" key="1">
    <citation type="submission" date="2023-05" db="EMBL/GenBank/DDBJ databases">
        <title>Nepenthes gracilis genome sequencing.</title>
        <authorList>
            <person name="Fukushima K."/>
        </authorList>
    </citation>
    <scope>NUCLEOTIDE SEQUENCE</scope>
    <source>
        <strain evidence="1">SING2019-196</strain>
    </source>
</reference>
<protein>
    <submittedName>
        <fullName evidence="1">Uncharacterized protein</fullName>
    </submittedName>
</protein>
<accession>A0AAD3T8S2</accession>
<comment type="caution">
    <text evidence="1">The sequence shown here is derived from an EMBL/GenBank/DDBJ whole genome shotgun (WGS) entry which is preliminary data.</text>
</comment>
<evidence type="ECO:0000313" key="2">
    <source>
        <dbReference type="Proteomes" id="UP001279734"/>
    </source>
</evidence>
<sequence length="75" mass="8878">MEKAFVVISYSLEDQVRYASYKLSGEVEHWRSAKLRELEPDAETLTLETSHQMFNDKDFPKNLINRKGKEFLQLQ</sequence>
<gene>
    <name evidence="1" type="ORF">Nepgr_026559</name>
</gene>
<proteinExistence type="predicted"/>
<dbReference type="AlphaFoldDB" id="A0AAD3T8S2"/>
<organism evidence="1 2">
    <name type="scientific">Nepenthes gracilis</name>
    <name type="common">Slender pitcher plant</name>
    <dbReference type="NCBI Taxonomy" id="150966"/>
    <lineage>
        <taxon>Eukaryota</taxon>
        <taxon>Viridiplantae</taxon>
        <taxon>Streptophyta</taxon>
        <taxon>Embryophyta</taxon>
        <taxon>Tracheophyta</taxon>
        <taxon>Spermatophyta</taxon>
        <taxon>Magnoliopsida</taxon>
        <taxon>eudicotyledons</taxon>
        <taxon>Gunneridae</taxon>
        <taxon>Pentapetalae</taxon>
        <taxon>Caryophyllales</taxon>
        <taxon>Nepenthaceae</taxon>
        <taxon>Nepenthes</taxon>
    </lineage>
</organism>
<name>A0AAD3T8S2_NEPGR</name>
<keyword evidence="2" id="KW-1185">Reference proteome</keyword>
<dbReference type="EMBL" id="BSYO01000028">
    <property type="protein sequence ID" value="GMH24716.1"/>
    <property type="molecule type" value="Genomic_DNA"/>
</dbReference>
<evidence type="ECO:0000313" key="1">
    <source>
        <dbReference type="EMBL" id="GMH24716.1"/>
    </source>
</evidence>